<gene>
    <name evidence="4" type="ORF">JY651_11360</name>
</gene>
<feature type="compositionally biased region" description="Basic and acidic residues" evidence="2">
    <location>
        <begin position="284"/>
        <end position="294"/>
    </location>
</feature>
<feature type="binding site" evidence="1">
    <location>
        <position position="383"/>
    </location>
    <ligand>
        <name>Zn(2+)</name>
        <dbReference type="ChEBI" id="CHEBI:29105"/>
    </ligand>
</feature>
<keyword evidence="5" id="KW-1185">Reference proteome</keyword>
<feature type="binding site" evidence="1">
    <location>
        <position position="363"/>
    </location>
    <ligand>
        <name>Zn(2+)</name>
        <dbReference type="ChEBI" id="CHEBI:29105"/>
    </ligand>
</feature>
<proteinExistence type="inferred from homology"/>
<evidence type="ECO:0000256" key="2">
    <source>
        <dbReference type="SAM" id="MobiDB-lite"/>
    </source>
</evidence>
<feature type="region of interest" description="Disordered" evidence="2">
    <location>
        <begin position="618"/>
        <end position="639"/>
    </location>
</feature>
<comment type="similarity">
    <text evidence="1">Belongs to the ClpX chaperone family.</text>
</comment>
<feature type="region of interest" description="Disordered" evidence="2">
    <location>
        <begin position="244"/>
        <end position="333"/>
    </location>
</feature>
<dbReference type="RefSeq" id="WP_206727039.1">
    <property type="nucleotide sequence ID" value="NZ_CP071090.1"/>
</dbReference>
<dbReference type="InterPro" id="IPR010603">
    <property type="entry name" value="Znf_CppX_C4"/>
</dbReference>
<feature type="compositionally biased region" description="Basic and acidic residues" evidence="2">
    <location>
        <begin position="312"/>
        <end position="325"/>
    </location>
</feature>
<protein>
    <recommendedName>
        <fullName evidence="3">ClpX-type ZB domain-containing protein</fullName>
    </recommendedName>
</protein>
<evidence type="ECO:0000313" key="5">
    <source>
        <dbReference type="Proteomes" id="UP000662747"/>
    </source>
</evidence>
<keyword evidence="1" id="KW-0143">Chaperone</keyword>
<dbReference type="Gene3D" id="6.20.220.10">
    <property type="entry name" value="ClpX chaperone, C4-type zinc finger domain"/>
    <property type="match status" value="1"/>
</dbReference>
<sequence>MSENPRDLIRAAQSAELQGDVKRAVDCLKQAAELYQKAGNAPRALQLLRHARKLDGSRVDIAEEVNRLEWNPETLIARPSPGDDEDSRLVSELDRSLAEEPLPELVRRQRLLEDALREASAHAGDDGDAPRDSKAWVIDTEVAEDMQRLEAQLARVAASVDAEAVARAGGVTGSPVESVRATASVDVAEGRSAAATSADAFERRGAAAAFADASERRGAAASVDVAEGYGARVPGTGTARTLTAQGSLSAAEPSGELTARGRVSDAEASSELVAGSAPSAPAFPRDKDDWRPVREGAASLAEPASPGLRAAPLHDEASREPRSTPDVEGSGLDAPIRRRREKRLIERGPTRADAALDAWCSFCCRPRSEVGDLVAGPTGSFICAGCLSESVALLGDVASAQAPVRQRPVEPPGAFMELVGQAEAQALLERALQTGARCLLAVGPEGCGKSVWFQQLQRQGRGMLSSLSALEQSTAPQPLLIEDVDRMPPEAHASLAAFLSRHPRHTVVLSTRGLCPDARGPVLRNDSGALPVPTTAALSTAVRGTVPVGLLEHVHVLLPLHAPTHAELVEIARKRLALREPAVSLSDDVLGAFAEEAVRSPRAGHELQALLNRVPAGRWSLENTAKPPAPRKGRRKGGA</sequence>
<dbReference type="InterPro" id="IPR059188">
    <property type="entry name" value="Znf_CLPX-like"/>
</dbReference>
<accession>A0ABX7P4T5</accession>
<dbReference type="InterPro" id="IPR038366">
    <property type="entry name" value="Znf_CppX_C4_sf"/>
</dbReference>
<evidence type="ECO:0000256" key="1">
    <source>
        <dbReference type="PROSITE-ProRule" id="PRU01250"/>
    </source>
</evidence>
<reference evidence="4 5" key="1">
    <citation type="submission" date="2021-02" db="EMBL/GenBank/DDBJ databases">
        <title>De Novo genome assembly of isolated myxobacteria.</title>
        <authorList>
            <person name="Stevens D.C."/>
        </authorList>
    </citation>
    <scope>NUCLEOTIDE SEQUENCE [LARGE SCALE GENOMIC DNA]</scope>
    <source>
        <strain evidence="5">SCPEA02</strain>
    </source>
</reference>
<dbReference type="PROSITE" id="PS51902">
    <property type="entry name" value="CLPX_ZB"/>
    <property type="match status" value="1"/>
</dbReference>
<feature type="compositionally biased region" description="Basic residues" evidence="2">
    <location>
        <begin position="629"/>
        <end position="639"/>
    </location>
</feature>
<dbReference type="Pfam" id="PF06689">
    <property type="entry name" value="zf-C4_ClpX"/>
    <property type="match status" value="1"/>
</dbReference>
<dbReference type="EMBL" id="CP071090">
    <property type="protein sequence ID" value="QSQ25484.1"/>
    <property type="molecule type" value="Genomic_DNA"/>
</dbReference>
<organism evidence="4 5">
    <name type="scientific">Pyxidicoccus parkwayensis</name>
    <dbReference type="NCBI Taxonomy" id="2813578"/>
    <lineage>
        <taxon>Bacteria</taxon>
        <taxon>Pseudomonadati</taxon>
        <taxon>Myxococcota</taxon>
        <taxon>Myxococcia</taxon>
        <taxon>Myxococcales</taxon>
        <taxon>Cystobacterineae</taxon>
        <taxon>Myxococcaceae</taxon>
        <taxon>Pyxidicoccus</taxon>
    </lineage>
</organism>
<dbReference type="InterPro" id="IPR027417">
    <property type="entry name" value="P-loop_NTPase"/>
</dbReference>
<feature type="binding site" evidence="1">
    <location>
        <position position="360"/>
    </location>
    <ligand>
        <name>Zn(2+)</name>
        <dbReference type="ChEBI" id="CHEBI:29105"/>
    </ligand>
</feature>
<keyword evidence="1" id="KW-0479">Metal-binding</keyword>
<keyword evidence="1" id="KW-0862">Zinc</keyword>
<feature type="binding site" evidence="1">
    <location>
        <position position="386"/>
    </location>
    <ligand>
        <name>Zn(2+)</name>
        <dbReference type="ChEBI" id="CHEBI:29105"/>
    </ligand>
</feature>
<dbReference type="SMART" id="SM00994">
    <property type="entry name" value="zf-C4_ClpX"/>
    <property type="match status" value="1"/>
</dbReference>
<name>A0ABX7P4T5_9BACT</name>
<evidence type="ECO:0000259" key="3">
    <source>
        <dbReference type="PROSITE" id="PS51902"/>
    </source>
</evidence>
<dbReference type="Proteomes" id="UP000662747">
    <property type="component" value="Chromosome"/>
</dbReference>
<evidence type="ECO:0000313" key="4">
    <source>
        <dbReference type="EMBL" id="QSQ25484.1"/>
    </source>
</evidence>
<dbReference type="SUPFAM" id="SSF52540">
    <property type="entry name" value="P-loop containing nucleoside triphosphate hydrolases"/>
    <property type="match status" value="1"/>
</dbReference>
<feature type="domain" description="ClpX-type ZB" evidence="3">
    <location>
        <begin position="346"/>
        <end position="402"/>
    </location>
</feature>